<accession>A0A9X4RTJ2</accession>
<proteinExistence type="predicted"/>
<sequence>MTNGTNIKTTHYLDGFQYVNCDLSFFPHAEGYVRINGNPGKTKYWYDYIYNYTDHLDGGALKKIPVEIFSERASLSRWVYFSYTQDRSTGGLKILQEHYYYPFGLEHGSYNTPARDYGSIGDAREIETVVRNPYQYKYNSKEWQDELGLDWYDYGARNYDASLGRWMNVDPLADVPKQVGFSPYHFSANNPINYIDPDGRCFQKVGDEYVPCDQADVGSTTTGAFGYDWTMTESSGWQLTNGADPSTVNYEYDFIEASGDADYYTDRYKSHIEKYNTRPPDYYLGYGHKYINRFKNETRAKLSELGKEWLDETAVELQVLMNEGISSNPSLQGDNSAFHSFAYGTHVPAYSGSGKIGKLKVPDLWHISMTPDFSDSFFSPDGTSQIIQMFPHILKGPHYPEGYWDPNKNPGILKPWEPKF</sequence>
<dbReference type="PANTHER" id="PTHR32305">
    <property type="match status" value="1"/>
</dbReference>
<gene>
    <name evidence="1" type="ORF">NMK71_01485</name>
</gene>
<dbReference type="RefSeq" id="WP_304419796.1">
    <property type="nucleotide sequence ID" value="NZ_JANCMU010000001.1"/>
</dbReference>
<dbReference type="AlphaFoldDB" id="A0A9X4RTJ2"/>
<evidence type="ECO:0000313" key="2">
    <source>
        <dbReference type="Proteomes" id="UP001152599"/>
    </source>
</evidence>
<dbReference type="Proteomes" id="UP001152599">
    <property type="component" value="Unassembled WGS sequence"/>
</dbReference>
<comment type="caution">
    <text evidence="1">The sequence shown here is derived from an EMBL/GenBank/DDBJ whole genome shotgun (WGS) entry which is preliminary data.</text>
</comment>
<dbReference type="InterPro" id="IPR050708">
    <property type="entry name" value="T6SS_VgrG/RHS"/>
</dbReference>
<name>A0A9X4RTJ2_9FLAO</name>
<organism evidence="1 2">
    <name type="scientific">Profundicola chukchiensis</name>
    <dbReference type="NCBI Taxonomy" id="2961959"/>
    <lineage>
        <taxon>Bacteria</taxon>
        <taxon>Pseudomonadati</taxon>
        <taxon>Bacteroidota</taxon>
        <taxon>Flavobacteriia</taxon>
        <taxon>Flavobacteriales</taxon>
        <taxon>Weeksellaceae</taxon>
        <taxon>Profundicola</taxon>
    </lineage>
</organism>
<protein>
    <submittedName>
        <fullName evidence="1">RHS repeat-associated core domain-containing protein</fullName>
    </submittedName>
</protein>
<evidence type="ECO:0000313" key="1">
    <source>
        <dbReference type="EMBL" id="MDG4945073.1"/>
    </source>
</evidence>
<keyword evidence="2" id="KW-1185">Reference proteome</keyword>
<dbReference type="PANTHER" id="PTHR32305:SF15">
    <property type="entry name" value="PROTEIN RHSA-RELATED"/>
    <property type="match status" value="1"/>
</dbReference>
<dbReference type="Gene3D" id="2.180.10.10">
    <property type="entry name" value="RHS repeat-associated core"/>
    <property type="match status" value="1"/>
</dbReference>
<reference evidence="1" key="1">
    <citation type="submission" date="2022-07" db="EMBL/GenBank/DDBJ databases">
        <title>Description and genome-wide analysis of Profundicola chukchiensis gen. nov., sp. nov., marine bacteria isolated from bottom sediments of the Chukchi Sea.</title>
        <authorList>
            <person name="Romanenko L."/>
            <person name="Otstavnykh N."/>
            <person name="Kurilenko V."/>
            <person name="Eremeev V."/>
            <person name="Velansky P."/>
            <person name="Mikhailov V."/>
            <person name="Isaeva M."/>
        </authorList>
    </citation>
    <scope>NUCLEOTIDE SEQUENCE</scope>
    <source>
        <strain evidence="1">KMM 9713</strain>
    </source>
</reference>
<dbReference type="NCBIfam" id="TIGR03696">
    <property type="entry name" value="Rhs_assc_core"/>
    <property type="match status" value="1"/>
</dbReference>
<dbReference type="InterPro" id="IPR022385">
    <property type="entry name" value="Rhs_assc_core"/>
</dbReference>
<dbReference type="EMBL" id="JANCMU010000001">
    <property type="protein sequence ID" value="MDG4945073.1"/>
    <property type="molecule type" value="Genomic_DNA"/>
</dbReference>